<evidence type="ECO:0000256" key="1">
    <source>
        <dbReference type="SAM" id="MobiDB-lite"/>
    </source>
</evidence>
<dbReference type="AlphaFoldDB" id="A0A916RNI9"/>
<gene>
    <name evidence="2" type="ORF">GCM10011385_17090</name>
</gene>
<accession>A0A916RNI9</accession>
<dbReference type="EMBL" id="BMIF01000004">
    <property type="protein sequence ID" value="GGA63877.1"/>
    <property type="molecule type" value="Genomic_DNA"/>
</dbReference>
<dbReference type="Proteomes" id="UP000636264">
    <property type="component" value="Unassembled WGS sequence"/>
</dbReference>
<reference evidence="2" key="1">
    <citation type="journal article" date="2014" name="Int. J. Syst. Evol. Microbiol.">
        <title>Complete genome sequence of Corynebacterium casei LMG S-19264T (=DSM 44701T), isolated from a smear-ripened cheese.</title>
        <authorList>
            <consortium name="US DOE Joint Genome Institute (JGI-PGF)"/>
            <person name="Walter F."/>
            <person name="Albersmeier A."/>
            <person name="Kalinowski J."/>
            <person name="Ruckert C."/>
        </authorList>
    </citation>
    <scope>NUCLEOTIDE SEQUENCE</scope>
    <source>
        <strain evidence="2">CGMCC 1.15320</strain>
    </source>
</reference>
<sequence length="75" mass="8171">MLGAQELGSSCCGQVSRHDGGLAEEPPPDHLHHRQCEHQLLADRILGNEKEAGEDNKYNASGKSTKGAARKEHLR</sequence>
<feature type="region of interest" description="Disordered" evidence="1">
    <location>
        <begin position="1"/>
        <end position="75"/>
    </location>
</feature>
<protein>
    <submittedName>
        <fullName evidence="2">Uncharacterized protein</fullName>
    </submittedName>
</protein>
<evidence type="ECO:0000313" key="2">
    <source>
        <dbReference type="EMBL" id="GGA63877.1"/>
    </source>
</evidence>
<organism evidence="2 3">
    <name type="scientific">Nitratireductor aestuarii</name>
    <dbReference type="NCBI Taxonomy" id="1735103"/>
    <lineage>
        <taxon>Bacteria</taxon>
        <taxon>Pseudomonadati</taxon>
        <taxon>Pseudomonadota</taxon>
        <taxon>Alphaproteobacteria</taxon>
        <taxon>Hyphomicrobiales</taxon>
        <taxon>Phyllobacteriaceae</taxon>
        <taxon>Nitratireductor</taxon>
    </lineage>
</organism>
<comment type="caution">
    <text evidence="2">The sequence shown here is derived from an EMBL/GenBank/DDBJ whole genome shotgun (WGS) entry which is preliminary data.</text>
</comment>
<name>A0A916RNI9_9HYPH</name>
<keyword evidence="3" id="KW-1185">Reference proteome</keyword>
<reference evidence="2" key="2">
    <citation type="submission" date="2020-09" db="EMBL/GenBank/DDBJ databases">
        <authorList>
            <person name="Sun Q."/>
            <person name="Zhou Y."/>
        </authorList>
    </citation>
    <scope>NUCLEOTIDE SEQUENCE</scope>
    <source>
        <strain evidence="2">CGMCC 1.15320</strain>
    </source>
</reference>
<evidence type="ECO:0000313" key="3">
    <source>
        <dbReference type="Proteomes" id="UP000636264"/>
    </source>
</evidence>
<proteinExistence type="predicted"/>
<feature type="compositionally biased region" description="Basic and acidic residues" evidence="1">
    <location>
        <begin position="16"/>
        <end position="57"/>
    </location>
</feature>